<keyword evidence="2" id="KW-1185">Reference proteome</keyword>
<name>A0AC60PRS0_IXOPE</name>
<accession>A0AC60PRS0</accession>
<reference evidence="1 2" key="1">
    <citation type="journal article" date="2020" name="Cell">
        <title>Large-Scale Comparative Analyses of Tick Genomes Elucidate Their Genetic Diversity and Vector Capacities.</title>
        <authorList>
            <consortium name="Tick Genome and Microbiome Consortium (TIGMIC)"/>
            <person name="Jia N."/>
            <person name="Wang J."/>
            <person name="Shi W."/>
            <person name="Du L."/>
            <person name="Sun Y."/>
            <person name="Zhan W."/>
            <person name="Jiang J.F."/>
            <person name="Wang Q."/>
            <person name="Zhang B."/>
            <person name="Ji P."/>
            <person name="Bell-Sakyi L."/>
            <person name="Cui X.M."/>
            <person name="Yuan T.T."/>
            <person name="Jiang B.G."/>
            <person name="Yang W.F."/>
            <person name="Lam T.T."/>
            <person name="Chang Q.C."/>
            <person name="Ding S.J."/>
            <person name="Wang X.J."/>
            <person name="Zhu J.G."/>
            <person name="Ruan X.D."/>
            <person name="Zhao L."/>
            <person name="Wei J.T."/>
            <person name="Ye R.Z."/>
            <person name="Que T.C."/>
            <person name="Du C.H."/>
            <person name="Zhou Y.H."/>
            <person name="Cheng J.X."/>
            <person name="Dai P.F."/>
            <person name="Guo W.B."/>
            <person name="Han X.H."/>
            <person name="Huang E.J."/>
            <person name="Li L.F."/>
            <person name="Wei W."/>
            <person name="Gao Y.C."/>
            <person name="Liu J.Z."/>
            <person name="Shao H.Z."/>
            <person name="Wang X."/>
            <person name="Wang C.C."/>
            <person name="Yang T.C."/>
            <person name="Huo Q.B."/>
            <person name="Li W."/>
            <person name="Chen H.Y."/>
            <person name="Chen S.E."/>
            <person name="Zhou L.G."/>
            <person name="Ni X.B."/>
            <person name="Tian J.H."/>
            <person name="Sheng Y."/>
            <person name="Liu T."/>
            <person name="Pan Y.S."/>
            <person name="Xia L.Y."/>
            <person name="Li J."/>
            <person name="Zhao F."/>
            <person name="Cao W.C."/>
        </authorList>
    </citation>
    <scope>NUCLEOTIDE SEQUENCE [LARGE SCALE GENOMIC DNA]</scope>
    <source>
        <strain evidence="1">Iper-2018</strain>
    </source>
</reference>
<dbReference type="Proteomes" id="UP000805193">
    <property type="component" value="Unassembled WGS sequence"/>
</dbReference>
<proteinExistence type="predicted"/>
<protein>
    <submittedName>
        <fullName evidence="1">Uncharacterized protein</fullName>
    </submittedName>
</protein>
<evidence type="ECO:0000313" key="1">
    <source>
        <dbReference type="EMBL" id="KAG0423814.1"/>
    </source>
</evidence>
<dbReference type="EMBL" id="JABSTQ010010053">
    <property type="protein sequence ID" value="KAG0423814.1"/>
    <property type="molecule type" value="Genomic_DNA"/>
</dbReference>
<sequence>MLGQCQDVVTGDSLTLRVNPGSLTAVTAGSSLQLGTKAGGKQPPRVTTAATSHAIGPPRHRPAAATSEAVRATVATQLPAGRTRPQKERIRMTGGSRCAPTGGVRCPRLPDLHGSRPAFAAGAGMHFTGATKS</sequence>
<evidence type="ECO:0000313" key="2">
    <source>
        <dbReference type="Proteomes" id="UP000805193"/>
    </source>
</evidence>
<comment type="caution">
    <text evidence="1">The sequence shown here is derived from an EMBL/GenBank/DDBJ whole genome shotgun (WGS) entry which is preliminary data.</text>
</comment>
<gene>
    <name evidence="1" type="ORF">HPB47_000424</name>
</gene>
<organism evidence="1 2">
    <name type="scientific">Ixodes persulcatus</name>
    <name type="common">Taiga tick</name>
    <dbReference type="NCBI Taxonomy" id="34615"/>
    <lineage>
        <taxon>Eukaryota</taxon>
        <taxon>Metazoa</taxon>
        <taxon>Ecdysozoa</taxon>
        <taxon>Arthropoda</taxon>
        <taxon>Chelicerata</taxon>
        <taxon>Arachnida</taxon>
        <taxon>Acari</taxon>
        <taxon>Parasitiformes</taxon>
        <taxon>Ixodida</taxon>
        <taxon>Ixodoidea</taxon>
        <taxon>Ixodidae</taxon>
        <taxon>Ixodinae</taxon>
        <taxon>Ixodes</taxon>
    </lineage>
</organism>